<dbReference type="EMBL" id="JAGIOB010000001">
    <property type="protein sequence ID" value="MBP2416528.1"/>
    <property type="molecule type" value="Genomic_DNA"/>
</dbReference>
<dbReference type="Proteomes" id="UP000758168">
    <property type="component" value="Unassembled WGS sequence"/>
</dbReference>
<dbReference type="RefSeq" id="WP_210054310.1">
    <property type="nucleotide sequence ID" value="NZ_BAAAMH010000015.1"/>
</dbReference>
<keyword evidence="2" id="KW-1185">Reference proteome</keyword>
<proteinExistence type="predicted"/>
<accession>A0ABS4Z660</accession>
<evidence type="ECO:0000313" key="1">
    <source>
        <dbReference type="EMBL" id="MBP2416528.1"/>
    </source>
</evidence>
<organism evidence="1 2">
    <name type="scientific">Microlunatus capsulatus</name>
    <dbReference type="NCBI Taxonomy" id="99117"/>
    <lineage>
        <taxon>Bacteria</taxon>
        <taxon>Bacillati</taxon>
        <taxon>Actinomycetota</taxon>
        <taxon>Actinomycetes</taxon>
        <taxon>Propionibacteriales</taxon>
        <taxon>Propionibacteriaceae</taxon>
        <taxon>Microlunatus</taxon>
    </lineage>
</organism>
<dbReference type="GO" id="GO:0004180">
    <property type="term" value="F:carboxypeptidase activity"/>
    <property type="evidence" value="ECO:0007669"/>
    <property type="project" value="UniProtKB-KW"/>
</dbReference>
<dbReference type="GO" id="GO:0008241">
    <property type="term" value="F:peptidyl-dipeptidase activity"/>
    <property type="evidence" value="ECO:0007669"/>
    <property type="project" value="UniProtKB-EC"/>
</dbReference>
<gene>
    <name evidence="1" type="ORF">JOF54_001450</name>
</gene>
<evidence type="ECO:0000313" key="2">
    <source>
        <dbReference type="Proteomes" id="UP000758168"/>
    </source>
</evidence>
<keyword evidence="1" id="KW-0121">Carboxypeptidase</keyword>
<name>A0ABS4Z660_9ACTN</name>
<keyword evidence="1" id="KW-0378">Hydrolase</keyword>
<reference evidence="1 2" key="1">
    <citation type="submission" date="2021-03" db="EMBL/GenBank/DDBJ databases">
        <title>Sequencing the genomes of 1000 actinobacteria strains.</title>
        <authorList>
            <person name="Klenk H.-P."/>
        </authorList>
    </citation>
    <scope>NUCLEOTIDE SEQUENCE [LARGE SCALE GENOMIC DNA]</scope>
    <source>
        <strain evidence="1 2">DSM 12936</strain>
    </source>
</reference>
<protein>
    <submittedName>
        <fullName evidence="1">Cyanophycinase</fullName>
        <ecNumber evidence="1">3.4.15.6</ecNumber>
    </submittedName>
</protein>
<dbReference type="Gene3D" id="3.40.50.880">
    <property type="match status" value="1"/>
</dbReference>
<comment type="caution">
    <text evidence="1">The sequence shown here is derived from an EMBL/GenBank/DDBJ whole genome shotgun (WGS) entry which is preliminary data.</text>
</comment>
<dbReference type="InterPro" id="IPR029062">
    <property type="entry name" value="Class_I_gatase-like"/>
</dbReference>
<dbReference type="EC" id="3.4.15.6" evidence="1"/>
<sequence>MSTHLVGGGRDQGRHRDVYGPFLAEAAALARERGTDVAEVGVVVVHEVDDDGPADLAWFAAALAACGPVRCRPLPVPEGGRLDPASLDGLHGLLVAGGLTPAYAEALAPAAAAVRALVDGGAPYLGFSAGAAVAARQALVGGYRLDGVVVTAEDNGEERDELAVVEGLGLVDLAMDVHAAQWGTLTRLVAAVAAGRLGPGVAVDEGTVLVLAPGATPRVAGAGRVWWVEPAGDGAVRVCPQTAA</sequence>
<keyword evidence="1" id="KW-0645">Protease</keyword>
<dbReference type="SUPFAM" id="SSF52317">
    <property type="entry name" value="Class I glutamine amidotransferase-like"/>
    <property type="match status" value="1"/>
</dbReference>